<keyword evidence="10 12" id="KW-0067">ATP-binding</keyword>
<dbReference type="GO" id="GO:0005524">
    <property type="term" value="F:ATP binding"/>
    <property type="evidence" value="ECO:0007669"/>
    <property type="project" value="UniProtKB-UniRule"/>
</dbReference>
<dbReference type="GO" id="GO:0005658">
    <property type="term" value="C:alpha DNA polymerase:primase complex"/>
    <property type="evidence" value="ECO:0007669"/>
    <property type="project" value="UniProtKB-ARBA"/>
</dbReference>
<dbReference type="Gene3D" id="3.40.850.10">
    <property type="entry name" value="Kinesin motor domain"/>
    <property type="match status" value="1"/>
</dbReference>
<evidence type="ECO:0000256" key="10">
    <source>
        <dbReference type="ARBA" id="ARBA00022840"/>
    </source>
</evidence>
<evidence type="ECO:0000256" key="9">
    <source>
        <dbReference type="ARBA" id="ARBA00022833"/>
    </source>
</evidence>
<dbReference type="CDD" id="cd04860">
    <property type="entry name" value="AE_Prim_S"/>
    <property type="match status" value="1"/>
</dbReference>
<keyword evidence="3 13" id="KW-0639">Primosome</keyword>
<dbReference type="GO" id="GO:0006269">
    <property type="term" value="P:DNA replication, synthesis of primer"/>
    <property type="evidence" value="ECO:0007669"/>
    <property type="project" value="UniProtKB-KW"/>
</dbReference>
<dbReference type="CDD" id="cd00106">
    <property type="entry name" value="KISc"/>
    <property type="match status" value="1"/>
</dbReference>
<protein>
    <recommendedName>
        <fullName evidence="13">DNA primase</fullName>
        <ecNumber evidence="13">2.7.7.-</ecNumber>
    </recommendedName>
</protein>
<evidence type="ECO:0000256" key="11">
    <source>
        <dbReference type="ARBA" id="ARBA00023163"/>
    </source>
</evidence>
<feature type="coiled-coil region" evidence="14">
    <location>
        <begin position="1203"/>
        <end position="1237"/>
    </location>
</feature>
<feature type="coiled-coil region" evidence="14">
    <location>
        <begin position="929"/>
        <end position="1159"/>
    </location>
</feature>
<dbReference type="SMART" id="SM00129">
    <property type="entry name" value="KISc"/>
    <property type="match status" value="1"/>
</dbReference>
<dbReference type="EC" id="2.7.7.-" evidence="13"/>
<keyword evidence="2 13" id="KW-0240">DNA-directed RNA polymerase</keyword>
<dbReference type="GO" id="GO:0003899">
    <property type="term" value="F:DNA-directed RNA polymerase activity"/>
    <property type="evidence" value="ECO:0007669"/>
    <property type="project" value="InterPro"/>
</dbReference>
<keyword evidence="11" id="KW-0804">Transcription</keyword>
<dbReference type="SUPFAM" id="SSF52540">
    <property type="entry name" value="P-loop containing nucleoside triphosphate hydrolases"/>
    <property type="match status" value="1"/>
</dbReference>
<evidence type="ECO:0000313" key="16">
    <source>
        <dbReference type="EMBL" id="KAJ3226517.1"/>
    </source>
</evidence>
<keyword evidence="12" id="KW-0505">Motor protein</keyword>
<organism evidence="16 17">
    <name type="scientific">Clydaea vesicula</name>
    <dbReference type="NCBI Taxonomy" id="447962"/>
    <lineage>
        <taxon>Eukaryota</taxon>
        <taxon>Fungi</taxon>
        <taxon>Fungi incertae sedis</taxon>
        <taxon>Chytridiomycota</taxon>
        <taxon>Chytridiomycota incertae sedis</taxon>
        <taxon>Chytridiomycetes</taxon>
        <taxon>Lobulomycetales</taxon>
        <taxon>Lobulomycetaceae</taxon>
        <taxon>Clydaea</taxon>
    </lineage>
</organism>
<dbReference type="FunFam" id="3.90.920.10:FF:000003">
    <property type="entry name" value="DNA primase"/>
    <property type="match status" value="1"/>
</dbReference>
<dbReference type="GO" id="GO:0007018">
    <property type="term" value="P:microtubule-based movement"/>
    <property type="evidence" value="ECO:0007669"/>
    <property type="project" value="InterPro"/>
</dbReference>
<dbReference type="GO" id="GO:0003777">
    <property type="term" value="F:microtubule motor activity"/>
    <property type="evidence" value="ECO:0007669"/>
    <property type="project" value="InterPro"/>
</dbReference>
<keyword evidence="9" id="KW-0862">Zinc</keyword>
<dbReference type="GO" id="GO:0008017">
    <property type="term" value="F:microtubule binding"/>
    <property type="evidence" value="ECO:0007669"/>
    <property type="project" value="InterPro"/>
</dbReference>
<evidence type="ECO:0000256" key="8">
    <source>
        <dbReference type="ARBA" id="ARBA00022741"/>
    </source>
</evidence>
<feature type="coiled-coil region" evidence="14">
    <location>
        <begin position="749"/>
        <end position="812"/>
    </location>
</feature>
<evidence type="ECO:0000256" key="3">
    <source>
        <dbReference type="ARBA" id="ARBA00022515"/>
    </source>
</evidence>
<evidence type="ECO:0000259" key="15">
    <source>
        <dbReference type="PROSITE" id="PS50067"/>
    </source>
</evidence>
<keyword evidence="5" id="KW-0548">Nucleotidyltransferase</keyword>
<evidence type="ECO:0000256" key="1">
    <source>
        <dbReference type="ARBA" id="ARBA00009762"/>
    </source>
</evidence>
<dbReference type="PRINTS" id="PR00380">
    <property type="entry name" value="KINESINHEAVY"/>
</dbReference>
<feature type="binding site" evidence="12">
    <location>
        <begin position="470"/>
        <end position="477"/>
    </location>
    <ligand>
        <name>ATP</name>
        <dbReference type="ChEBI" id="CHEBI:30616"/>
    </ligand>
</feature>
<evidence type="ECO:0000256" key="13">
    <source>
        <dbReference type="RuleBase" id="RU003514"/>
    </source>
</evidence>
<evidence type="ECO:0000256" key="5">
    <source>
        <dbReference type="ARBA" id="ARBA00022695"/>
    </source>
</evidence>
<dbReference type="Pfam" id="PF01896">
    <property type="entry name" value="DNA_primase_S"/>
    <property type="match status" value="1"/>
</dbReference>
<evidence type="ECO:0000256" key="4">
    <source>
        <dbReference type="ARBA" id="ARBA00022679"/>
    </source>
</evidence>
<keyword evidence="4 13" id="KW-0808">Transferase</keyword>
<comment type="similarity">
    <text evidence="12">Belongs to the TRAFAC class myosin-kinesin ATPase superfamily. Kinesin family.</text>
</comment>
<dbReference type="Gene3D" id="3.90.920.10">
    <property type="entry name" value="DNA primase, PRIM domain"/>
    <property type="match status" value="2"/>
</dbReference>
<comment type="similarity">
    <text evidence="1 13">Belongs to the eukaryotic-type primase small subunit family.</text>
</comment>
<accession>A0AAD5XYT9</accession>
<dbReference type="InterPro" id="IPR014052">
    <property type="entry name" value="DNA_primase_ssu_euk/arc"/>
</dbReference>
<name>A0AAD5XYT9_9FUNG</name>
<keyword evidence="14" id="KW-0175">Coiled coil</keyword>
<reference evidence="16" key="1">
    <citation type="submission" date="2020-05" db="EMBL/GenBank/DDBJ databases">
        <title>Phylogenomic resolution of chytrid fungi.</title>
        <authorList>
            <person name="Stajich J.E."/>
            <person name="Amses K."/>
            <person name="Simmons R."/>
            <person name="Seto K."/>
            <person name="Myers J."/>
            <person name="Bonds A."/>
            <person name="Quandt C.A."/>
            <person name="Barry K."/>
            <person name="Liu P."/>
            <person name="Grigoriev I."/>
            <person name="Longcore J.E."/>
            <person name="James T.Y."/>
        </authorList>
    </citation>
    <scope>NUCLEOTIDE SEQUENCE</scope>
    <source>
        <strain evidence="16">JEL0476</strain>
    </source>
</reference>
<dbReference type="GO" id="GO:0046872">
    <property type="term" value="F:metal ion binding"/>
    <property type="evidence" value="ECO:0007669"/>
    <property type="project" value="UniProtKB-KW"/>
</dbReference>
<evidence type="ECO:0000256" key="14">
    <source>
        <dbReference type="SAM" id="Coils"/>
    </source>
</evidence>
<dbReference type="PROSITE" id="PS50067">
    <property type="entry name" value="KINESIN_MOTOR_2"/>
    <property type="match status" value="1"/>
</dbReference>
<feature type="domain" description="Kinesin motor" evidence="15">
    <location>
        <begin position="381"/>
        <end position="734"/>
    </location>
</feature>
<dbReference type="EMBL" id="JADGJW010000034">
    <property type="protein sequence ID" value="KAJ3226517.1"/>
    <property type="molecule type" value="Genomic_DNA"/>
</dbReference>
<feature type="coiled-coil region" evidence="14">
    <location>
        <begin position="1519"/>
        <end position="1546"/>
    </location>
</feature>
<keyword evidence="7" id="KW-0479">Metal-binding</keyword>
<proteinExistence type="inferred from homology"/>
<dbReference type="NCBIfam" id="TIGR00335">
    <property type="entry name" value="primase_sml"/>
    <property type="match status" value="1"/>
</dbReference>
<dbReference type="InterPro" id="IPR002755">
    <property type="entry name" value="DNA_primase_S"/>
</dbReference>
<sequence>MTIVNAEINPKLNESDDMDLDAVNKELRLDSLFDDAQVIHFDSTDLKKCGPEDQKLEKMEDIETVDNELTANSNNVNTNIQVNKLNLFDVVSKTYFSLREFSFTLPNDAYLRFHSYQSEQELKQDILKLNPVKIDVGAVYNTQPKNKKMLREGVFKPVERELVFDIDMTDYDEIRTCCSGGSICLKCWKFMTISIKVIDRVLREDFGFKHLLWVYSGRRGVHCWVCDERARKLSSEARKGIVGYLEVVKGGEGKGKKLNLHNKLHPSLIQAKQILDQHFLNDIIIGLKVLDQPEEFNKVLNLIPDEEIKKKLTQHWNQNRTFTSEEKWENILGEVQHNRKPHLKNCVRDIIFQYSYPRLDDNVSTGLNHLLKAPFCIHPKTGSVCVPIDPNFVDSFNPFNVPTLNLLLEEIENGISVEMGSLNGYLVYFHTFLEAIETELAEVKEVFEAVGIPLCDHALEGFNVALFCYGQTGSGKTWTMQGPTGTELETISASTTSYINEERGLIQRTFEYIFEKQNEQKLIEPEREYLNKVTSFVEIYNEQIYDLLDPSMPPCTLREDLKRGGIFIAGATEQCIISSGDAQKLLEIGSSNRRTASTEMNTRSSRSHSILTLTIQTKTSSNGITSIKESRVNLVDLAGSERQKSANTDGQRLKEGSHINKSLLTLGTCINALVDVSNGKPRHVHYRDSKLTLLLKDSLGGNSKSTMIATVSSNPLSLSESISTLRFAQRAKMVKNKAHINQLLEANSLLQLQEEIKRLQVKLEEAESKVTDSSKLVSSQTSANRKFEFELLKNLSFNFEKEKKVNEELQAEVFMQRQKYSNLKMLFRLKSEEVKRLKEGKSDEDAVRQLHSEIAILGVIIEECEKDVKQYESQSHIQDELRCYKKMEMDWCLKILEFENERKEFEKLIFNERKVFEAEILKSENKEYFISLTTKIESLINEVQSLKLENKQISSHIEKELDEKISILAELEEVKDQVLYLENVRAEQQEEVKLLKKKVVDFNVQLENNEVSPSTVQNQIIKANEENQFLVAQIKILEDNIKKFERSERKSRRISDFAVEKEDHLHIKIKDLEQANEQLTNIIEENNNTFNVLHISNEKLNNDLNKLQNELFKSRELLNASSLENENLLSKNQAMQNEIECLTQTASVLEERMTKISKEYSVSAQEKKYLETCDNVQIKDLENRLIMEQSKQKIMEADYSKRIQILVEKLNEDKKQIADFEIQAEDLREKLTDYEEMERYVEIVEKKISHNQSNMEKMNLKFEKVSGLLEDAKLTNFNLSILLEAATNEKIQQDKLQVEYKKLQLDNSLLEENIAALITLREEDKKKFEELHNKLLKPASKTVQLSTDDLIEDKKERLVETSDVSTFTSSKHSTYMQTSNITDIFERTKNDDIILNLQLENSKLEKKIITQEAEKLSLLSDLKTLKNSEKVIEEGKLLITSNLINLQKERKEGPNQSLDLHQLNTPEILVYCAKELESIQEDFLLRDQELKKLQLSNEKLTFSNEKLLKSNPNAKIQYVTQLKQESNVLKSENRLIKDELKNLKKKQVCINCCKNIEKENSSFQ</sequence>
<evidence type="ECO:0000313" key="17">
    <source>
        <dbReference type="Proteomes" id="UP001211065"/>
    </source>
</evidence>
<dbReference type="InterPro" id="IPR027417">
    <property type="entry name" value="P-loop_NTPase"/>
</dbReference>
<evidence type="ECO:0000256" key="7">
    <source>
        <dbReference type="ARBA" id="ARBA00022723"/>
    </source>
</evidence>
<keyword evidence="17" id="KW-1185">Reference proteome</keyword>
<dbReference type="Proteomes" id="UP001211065">
    <property type="component" value="Unassembled WGS sequence"/>
</dbReference>
<gene>
    <name evidence="16" type="primary">PRIM1</name>
    <name evidence="16" type="ORF">HK099_004693</name>
</gene>
<evidence type="ECO:0000256" key="6">
    <source>
        <dbReference type="ARBA" id="ARBA00022705"/>
    </source>
</evidence>
<evidence type="ECO:0000256" key="12">
    <source>
        <dbReference type="PROSITE-ProRule" id="PRU00283"/>
    </source>
</evidence>
<dbReference type="PANTHER" id="PTHR10536">
    <property type="entry name" value="DNA PRIMASE SMALL SUBUNIT"/>
    <property type="match status" value="1"/>
</dbReference>
<dbReference type="PROSITE" id="PS00411">
    <property type="entry name" value="KINESIN_MOTOR_1"/>
    <property type="match status" value="1"/>
</dbReference>
<dbReference type="Pfam" id="PF00225">
    <property type="entry name" value="Kinesin"/>
    <property type="match status" value="1"/>
</dbReference>
<dbReference type="InterPro" id="IPR036961">
    <property type="entry name" value="Kinesin_motor_dom_sf"/>
</dbReference>
<comment type="caution">
    <text evidence="16">The sequence shown here is derived from an EMBL/GenBank/DDBJ whole genome shotgun (WGS) entry which is preliminary data.</text>
</comment>
<evidence type="ECO:0000256" key="2">
    <source>
        <dbReference type="ARBA" id="ARBA00022478"/>
    </source>
</evidence>
<dbReference type="SUPFAM" id="SSF56747">
    <property type="entry name" value="Prim-pol domain"/>
    <property type="match status" value="1"/>
</dbReference>
<dbReference type="InterPro" id="IPR001752">
    <property type="entry name" value="Kinesin_motor_dom"/>
</dbReference>
<keyword evidence="6 13" id="KW-0235">DNA replication</keyword>
<dbReference type="InterPro" id="IPR019821">
    <property type="entry name" value="Kinesin_motor_CS"/>
</dbReference>
<keyword evidence="8 12" id="KW-0547">Nucleotide-binding</keyword>